<dbReference type="PANTHER" id="PTHR17224">
    <property type="entry name" value="PEPTIDYL-TRNA HYDROLASE"/>
    <property type="match status" value="1"/>
</dbReference>
<dbReference type="AlphaFoldDB" id="A0A1G2CCY1"/>
<keyword evidence="3" id="KW-0694">RNA-binding</keyword>
<keyword evidence="1" id="KW-0820">tRNA-binding</keyword>
<evidence type="ECO:0000313" key="5">
    <source>
        <dbReference type="Proteomes" id="UP000178796"/>
    </source>
</evidence>
<evidence type="ECO:0000256" key="3">
    <source>
        <dbReference type="ARBA" id="ARBA00022884"/>
    </source>
</evidence>
<dbReference type="GO" id="GO:0004045">
    <property type="term" value="F:peptidyl-tRNA hydrolase activity"/>
    <property type="evidence" value="ECO:0007669"/>
    <property type="project" value="InterPro"/>
</dbReference>
<organism evidence="4 5">
    <name type="scientific">Candidatus Liptonbacteria bacterium RIFCSPHIGHO2_12_FULL_60_13</name>
    <dbReference type="NCBI Taxonomy" id="1798648"/>
    <lineage>
        <taxon>Bacteria</taxon>
        <taxon>Candidatus Liptoniibacteriota</taxon>
    </lineage>
</organism>
<sequence length="196" mass="21078">MSPAGTIRAFIGLGNAGEEFARTYHNAGFLFLDHAAEGAWIENKKLGASYQKRHGVLLVKPAGYMNESGRGAAAALRYFKISPAETAVVHDDSDLPLGTAKLVFGQSAAGHHGVESVIKAFGTCDFWRLKIGIRPSGRRAGRKRKKAGEFVLSAITKADRALLERLFQRASVAVMENVTPLSAFTIKESGKSAFSI</sequence>
<gene>
    <name evidence="4" type="ORF">A3E09_00015</name>
</gene>
<dbReference type="InterPro" id="IPR001328">
    <property type="entry name" value="Pept_tRNA_hydro"/>
</dbReference>
<name>A0A1G2CCY1_9BACT</name>
<evidence type="ECO:0000256" key="2">
    <source>
        <dbReference type="ARBA" id="ARBA00022801"/>
    </source>
</evidence>
<keyword evidence="2" id="KW-0378">Hydrolase</keyword>
<dbReference type="SUPFAM" id="SSF53178">
    <property type="entry name" value="Peptidyl-tRNA hydrolase-like"/>
    <property type="match status" value="1"/>
</dbReference>
<reference evidence="4 5" key="1">
    <citation type="journal article" date="2016" name="Nat. Commun.">
        <title>Thousands of microbial genomes shed light on interconnected biogeochemical processes in an aquifer system.</title>
        <authorList>
            <person name="Anantharaman K."/>
            <person name="Brown C.T."/>
            <person name="Hug L.A."/>
            <person name="Sharon I."/>
            <person name="Castelle C.J."/>
            <person name="Probst A.J."/>
            <person name="Thomas B.C."/>
            <person name="Singh A."/>
            <person name="Wilkins M.J."/>
            <person name="Karaoz U."/>
            <person name="Brodie E.L."/>
            <person name="Williams K.H."/>
            <person name="Hubbard S.S."/>
            <person name="Banfield J.F."/>
        </authorList>
    </citation>
    <scope>NUCLEOTIDE SEQUENCE [LARGE SCALE GENOMIC DNA]</scope>
</reference>
<dbReference type="InterPro" id="IPR036416">
    <property type="entry name" value="Pept_tRNA_hydro_sf"/>
</dbReference>
<comment type="caution">
    <text evidence="4">The sequence shown here is derived from an EMBL/GenBank/DDBJ whole genome shotgun (WGS) entry which is preliminary data.</text>
</comment>
<dbReference type="CDD" id="cd00462">
    <property type="entry name" value="PTH"/>
    <property type="match status" value="1"/>
</dbReference>
<dbReference type="PANTHER" id="PTHR17224:SF1">
    <property type="entry name" value="PEPTIDYL-TRNA HYDROLASE"/>
    <property type="match status" value="1"/>
</dbReference>
<proteinExistence type="predicted"/>
<dbReference type="Proteomes" id="UP000178796">
    <property type="component" value="Unassembled WGS sequence"/>
</dbReference>
<evidence type="ECO:0008006" key="6">
    <source>
        <dbReference type="Google" id="ProtNLM"/>
    </source>
</evidence>
<evidence type="ECO:0000313" key="4">
    <source>
        <dbReference type="EMBL" id="OGY98629.1"/>
    </source>
</evidence>
<evidence type="ECO:0000256" key="1">
    <source>
        <dbReference type="ARBA" id="ARBA00022555"/>
    </source>
</evidence>
<dbReference type="GO" id="GO:0000049">
    <property type="term" value="F:tRNA binding"/>
    <property type="evidence" value="ECO:0007669"/>
    <property type="project" value="UniProtKB-KW"/>
</dbReference>
<dbReference type="Gene3D" id="3.40.50.1470">
    <property type="entry name" value="Peptidyl-tRNA hydrolase"/>
    <property type="match status" value="1"/>
</dbReference>
<accession>A0A1G2CCY1</accession>
<dbReference type="EMBL" id="MHKY01000030">
    <property type="protein sequence ID" value="OGY98629.1"/>
    <property type="molecule type" value="Genomic_DNA"/>
</dbReference>
<protein>
    <recommendedName>
        <fullName evidence="6">Aminoacyl-tRNA hydrolase</fullName>
    </recommendedName>
</protein>
<dbReference type="Pfam" id="PF01195">
    <property type="entry name" value="Pept_tRNA_hydro"/>
    <property type="match status" value="1"/>
</dbReference>
<dbReference type="NCBIfam" id="TIGR00447">
    <property type="entry name" value="pth"/>
    <property type="match status" value="1"/>
</dbReference>